<protein>
    <recommendedName>
        <fullName evidence="4">DDE superfamily endonuclease</fullName>
    </recommendedName>
</protein>
<reference evidence="2 3" key="1">
    <citation type="submission" date="2021-03" db="EMBL/GenBank/DDBJ databases">
        <title>Whole genome shotgun sequence of Salinispora arenicola NBRC 105043.</title>
        <authorList>
            <person name="Komaki H."/>
            <person name="Tamura T."/>
        </authorList>
    </citation>
    <scope>NUCLEOTIDE SEQUENCE [LARGE SCALE GENOMIC DNA]</scope>
    <source>
        <strain evidence="2 3">NBRC 105043</strain>
    </source>
</reference>
<name>A0ABQ4JW91_SALAC</name>
<feature type="compositionally biased region" description="Basic and acidic residues" evidence="1">
    <location>
        <begin position="128"/>
        <end position="142"/>
    </location>
</feature>
<feature type="compositionally biased region" description="Basic residues" evidence="1">
    <location>
        <begin position="157"/>
        <end position="167"/>
    </location>
</feature>
<gene>
    <name evidence="2" type="ORF">Sar04_39430</name>
</gene>
<evidence type="ECO:0000313" key="3">
    <source>
        <dbReference type="Proteomes" id="UP000677457"/>
    </source>
</evidence>
<sequence>MPRQPCRPATSKPEDQDATCTAWRISSGSGWWSAVGMHKCRGKGGKAGPPVHDDLIQRSVIPDGSSWLWLADITEHHTAEGKLHPLRDQGVWSHRIVRYCIDSRTKSRLAVAALGNAAASGDLAGRILHTDRGSNSDPEHSSEPSTATTWRSMGRVGVRRRQRHHGILLRPLAEQHPEPTIVGHSPAATDRDRALDRARPTTAEDASGHCPG</sequence>
<evidence type="ECO:0000313" key="2">
    <source>
        <dbReference type="EMBL" id="GIM87207.1"/>
    </source>
</evidence>
<proteinExistence type="predicted"/>
<evidence type="ECO:0008006" key="4">
    <source>
        <dbReference type="Google" id="ProtNLM"/>
    </source>
</evidence>
<feature type="region of interest" description="Disordered" evidence="1">
    <location>
        <begin position="128"/>
        <end position="212"/>
    </location>
</feature>
<dbReference type="EMBL" id="BOQM01000032">
    <property type="protein sequence ID" value="GIM87207.1"/>
    <property type="molecule type" value="Genomic_DNA"/>
</dbReference>
<dbReference type="SUPFAM" id="SSF53098">
    <property type="entry name" value="Ribonuclease H-like"/>
    <property type="match status" value="1"/>
</dbReference>
<accession>A0ABQ4JW91</accession>
<evidence type="ECO:0000256" key="1">
    <source>
        <dbReference type="SAM" id="MobiDB-lite"/>
    </source>
</evidence>
<dbReference type="Proteomes" id="UP000677457">
    <property type="component" value="Unassembled WGS sequence"/>
</dbReference>
<dbReference type="InterPro" id="IPR012337">
    <property type="entry name" value="RNaseH-like_sf"/>
</dbReference>
<feature type="compositionally biased region" description="Basic and acidic residues" evidence="1">
    <location>
        <begin position="189"/>
        <end position="199"/>
    </location>
</feature>
<keyword evidence="3" id="KW-1185">Reference proteome</keyword>
<organism evidence="2 3">
    <name type="scientific">Salinispora arenicola</name>
    <dbReference type="NCBI Taxonomy" id="168697"/>
    <lineage>
        <taxon>Bacteria</taxon>
        <taxon>Bacillati</taxon>
        <taxon>Actinomycetota</taxon>
        <taxon>Actinomycetes</taxon>
        <taxon>Micromonosporales</taxon>
        <taxon>Micromonosporaceae</taxon>
        <taxon>Salinispora</taxon>
    </lineage>
</organism>
<dbReference type="RefSeq" id="WP_252299659.1">
    <property type="nucleotide sequence ID" value="NZ_JAMQNB010000012.1"/>
</dbReference>
<comment type="caution">
    <text evidence="2">The sequence shown here is derived from an EMBL/GenBank/DDBJ whole genome shotgun (WGS) entry which is preliminary data.</text>
</comment>